<dbReference type="EMBL" id="MWPV01000001">
    <property type="protein sequence ID" value="OUL59337.1"/>
    <property type="molecule type" value="Genomic_DNA"/>
</dbReference>
<dbReference type="Proteomes" id="UP000194841">
    <property type="component" value="Unassembled WGS sequence"/>
</dbReference>
<evidence type="ECO:0000313" key="2">
    <source>
        <dbReference type="Proteomes" id="UP000194841"/>
    </source>
</evidence>
<sequence>MNRILVWALLGLCIALSGCRTTIPMPDYGQQTIANYGQTQPDINQIEQSIIKAAVSLGWQAHVVDAGKVEATLNIRTHQLVVMITYDETHYKIDYVDSTNLKYDGKSIHRQYANWVRNLMNRINANNVRS</sequence>
<reference evidence="1 2" key="1">
    <citation type="submission" date="2017-02" db="EMBL/GenBank/DDBJ databases">
        <title>Pseudoalteromonas ulvae TC14 Genome.</title>
        <authorList>
            <person name="Molmeret M."/>
        </authorList>
    </citation>
    <scope>NUCLEOTIDE SEQUENCE [LARGE SCALE GENOMIC DNA]</scope>
    <source>
        <strain evidence="1">TC14</strain>
    </source>
</reference>
<dbReference type="RefSeq" id="WP_086742729.1">
    <property type="nucleotide sequence ID" value="NZ_MWPV01000001.1"/>
</dbReference>
<dbReference type="OrthoDB" id="9815328at2"/>
<comment type="caution">
    <text evidence="1">The sequence shown here is derived from an EMBL/GenBank/DDBJ whole genome shotgun (WGS) entry which is preliminary data.</text>
</comment>
<dbReference type="PROSITE" id="PS51257">
    <property type="entry name" value="PROKAR_LIPOPROTEIN"/>
    <property type="match status" value="1"/>
</dbReference>
<keyword evidence="2" id="KW-1185">Reference proteome</keyword>
<evidence type="ECO:0008006" key="3">
    <source>
        <dbReference type="Google" id="ProtNLM"/>
    </source>
</evidence>
<organism evidence="1 2">
    <name type="scientific">Pseudoalteromonas ulvae</name>
    <dbReference type="NCBI Taxonomy" id="107327"/>
    <lineage>
        <taxon>Bacteria</taxon>
        <taxon>Pseudomonadati</taxon>
        <taxon>Pseudomonadota</taxon>
        <taxon>Gammaproteobacteria</taxon>
        <taxon>Alteromonadales</taxon>
        <taxon>Pseudoalteromonadaceae</taxon>
        <taxon>Pseudoalteromonas</taxon>
    </lineage>
</organism>
<proteinExistence type="predicted"/>
<accession>A0A244CUN7</accession>
<evidence type="ECO:0000313" key="1">
    <source>
        <dbReference type="EMBL" id="OUL59337.1"/>
    </source>
</evidence>
<name>A0A244CUN7_PSEDV</name>
<gene>
    <name evidence="1" type="ORF">B1199_03460</name>
</gene>
<protein>
    <recommendedName>
        <fullName evidence="3">Lipoprotein</fullName>
    </recommendedName>
</protein>
<dbReference type="AlphaFoldDB" id="A0A244CUN7"/>